<feature type="signal peptide" evidence="7">
    <location>
        <begin position="1"/>
        <end position="22"/>
    </location>
</feature>
<dbReference type="Proteomes" id="UP000620124">
    <property type="component" value="Unassembled WGS sequence"/>
</dbReference>
<keyword evidence="6" id="KW-0325">Glycoprotein</keyword>
<evidence type="ECO:0000256" key="7">
    <source>
        <dbReference type="SAM" id="SignalP"/>
    </source>
</evidence>
<evidence type="ECO:0000256" key="6">
    <source>
        <dbReference type="ARBA" id="ARBA00023180"/>
    </source>
</evidence>
<name>A0A8H6XPQ1_9AGAR</name>
<dbReference type="PANTHER" id="PTHR11802:SF113">
    <property type="entry name" value="SERINE CARBOXYPEPTIDASE CTSA-4.1"/>
    <property type="match status" value="1"/>
</dbReference>
<dbReference type="SUPFAM" id="SSF53474">
    <property type="entry name" value="alpha/beta-Hydrolases"/>
    <property type="match status" value="1"/>
</dbReference>
<evidence type="ECO:0000313" key="9">
    <source>
        <dbReference type="Proteomes" id="UP000620124"/>
    </source>
</evidence>
<dbReference type="Pfam" id="PF00450">
    <property type="entry name" value="Peptidase_S10"/>
    <property type="match status" value="1"/>
</dbReference>
<comment type="caution">
    <text evidence="8">The sequence shown here is derived from an EMBL/GenBank/DDBJ whole genome shotgun (WGS) entry which is preliminary data.</text>
</comment>
<evidence type="ECO:0000256" key="3">
    <source>
        <dbReference type="ARBA" id="ARBA00022645"/>
    </source>
</evidence>
<evidence type="ECO:0000313" key="8">
    <source>
        <dbReference type="EMBL" id="KAF7345693.1"/>
    </source>
</evidence>
<reference evidence="8" key="1">
    <citation type="submission" date="2020-05" db="EMBL/GenBank/DDBJ databases">
        <title>Mycena genomes resolve the evolution of fungal bioluminescence.</title>
        <authorList>
            <person name="Tsai I.J."/>
        </authorList>
    </citation>
    <scope>NUCLEOTIDE SEQUENCE</scope>
    <source>
        <strain evidence="8">CCC161011</strain>
    </source>
</reference>
<organism evidence="8 9">
    <name type="scientific">Mycena venus</name>
    <dbReference type="NCBI Taxonomy" id="2733690"/>
    <lineage>
        <taxon>Eukaryota</taxon>
        <taxon>Fungi</taxon>
        <taxon>Dikarya</taxon>
        <taxon>Basidiomycota</taxon>
        <taxon>Agaricomycotina</taxon>
        <taxon>Agaricomycetes</taxon>
        <taxon>Agaricomycetidae</taxon>
        <taxon>Agaricales</taxon>
        <taxon>Marasmiineae</taxon>
        <taxon>Mycenaceae</taxon>
        <taxon>Mycena</taxon>
    </lineage>
</organism>
<dbReference type="AlphaFoldDB" id="A0A8H6XPQ1"/>
<feature type="chain" id="PRO_5034917541" description="carboxypeptidase C" evidence="7">
    <location>
        <begin position="23"/>
        <end position="490"/>
    </location>
</feature>
<dbReference type="GO" id="GO:0000324">
    <property type="term" value="C:fungal-type vacuole"/>
    <property type="evidence" value="ECO:0007669"/>
    <property type="project" value="TreeGrafter"/>
</dbReference>
<dbReference type="PANTHER" id="PTHR11802">
    <property type="entry name" value="SERINE PROTEASE FAMILY S10 SERINE CARBOXYPEPTIDASE"/>
    <property type="match status" value="1"/>
</dbReference>
<keyword evidence="9" id="KW-1185">Reference proteome</keyword>
<evidence type="ECO:0000256" key="4">
    <source>
        <dbReference type="ARBA" id="ARBA00022670"/>
    </source>
</evidence>
<keyword evidence="7" id="KW-0732">Signal</keyword>
<comment type="similarity">
    <text evidence="1">Belongs to the peptidase S10 family.</text>
</comment>
<dbReference type="GO" id="GO:0006508">
    <property type="term" value="P:proteolysis"/>
    <property type="evidence" value="ECO:0007669"/>
    <property type="project" value="UniProtKB-KW"/>
</dbReference>
<dbReference type="OrthoDB" id="443318at2759"/>
<dbReference type="Gene3D" id="1.10.287.410">
    <property type="match status" value="1"/>
</dbReference>
<keyword evidence="4" id="KW-0645">Protease</keyword>
<keyword evidence="3 8" id="KW-0121">Carboxypeptidase</keyword>
<dbReference type="EC" id="3.4.16.5" evidence="2"/>
<evidence type="ECO:0000256" key="2">
    <source>
        <dbReference type="ARBA" id="ARBA00012446"/>
    </source>
</evidence>
<protein>
    <recommendedName>
        <fullName evidence="2">carboxypeptidase C</fullName>
        <ecNumber evidence="2">3.4.16.5</ecNumber>
    </recommendedName>
</protein>
<dbReference type="GO" id="GO:0004185">
    <property type="term" value="F:serine-type carboxypeptidase activity"/>
    <property type="evidence" value="ECO:0007669"/>
    <property type="project" value="UniProtKB-EC"/>
</dbReference>
<keyword evidence="5" id="KW-0378">Hydrolase</keyword>
<dbReference type="InterPro" id="IPR029058">
    <property type="entry name" value="AB_hydrolase_fold"/>
</dbReference>
<dbReference type="EMBL" id="JACAZI010000013">
    <property type="protein sequence ID" value="KAF7345693.1"/>
    <property type="molecule type" value="Genomic_DNA"/>
</dbReference>
<accession>A0A8H6XPQ1</accession>
<dbReference type="Gene3D" id="3.40.50.1820">
    <property type="entry name" value="alpha/beta hydrolase"/>
    <property type="match status" value="1"/>
</dbReference>
<sequence length="490" mass="54333">MSLPFLAFVVFLLALTAQRSQTVFNTAGQTVAPVGTLEALSETSFTTLSHPAFPHYAVRIKRTPFCDETVRAYTGYIDIAARHLFFYFFESRNDPDTDDVIFWTNGGPCRVINADNGTVFHPYSWNSNANIFFIDQPVGVGFSWAEYSETVSTSEEVAKDIATFIAIFFAYFKKFQGRGFHMAGESFGGRSVPVYAAAVYDQNALLVKAAIPPINISSVMLGNGMTDMPSMMPAWYEIQCSSASVAPVQDIRYVLVSYKQTLQQISIVDLVCCSTCVEMKARLSRCTKWMRGACQDQFDLISCGAATAFCWESMMDPYLATGLNLYDMTKKCGGGGLCYDEIDEITEYLKRKDVQTLLGVDPQVSQYDVCSSTIERDFTQTLDVVKGATDYVSALLERGVRVLVYVGTYDFGCNWIGNEAWTLTLEWSGHAEFVAQPLREWTVGGERAGQTRGAKGLTFATVDAAGHMAPYDKPKESLEMVNRWIAGQPL</sequence>
<proteinExistence type="inferred from homology"/>
<dbReference type="InterPro" id="IPR001563">
    <property type="entry name" value="Peptidase_S10"/>
</dbReference>
<dbReference type="PRINTS" id="PR00724">
    <property type="entry name" value="CRBOXYPTASEC"/>
</dbReference>
<evidence type="ECO:0000256" key="5">
    <source>
        <dbReference type="ARBA" id="ARBA00022801"/>
    </source>
</evidence>
<gene>
    <name evidence="8" type="ORF">MVEN_01589100</name>
</gene>
<evidence type="ECO:0000256" key="1">
    <source>
        <dbReference type="ARBA" id="ARBA00009431"/>
    </source>
</evidence>